<dbReference type="Proteomes" id="UP001141253">
    <property type="component" value="Chromosome 15W"/>
</dbReference>
<feature type="transmembrane region" description="Helical" evidence="1">
    <location>
        <begin position="20"/>
        <end position="37"/>
    </location>
</feature>
<keyword evidence="1" id="KW-1133">Transmembrane helix</keyword>
<reference evidence="2" key="1">
    <citation type="submission" date="2022-10" db="EMBL/GenBank/DDBJ databases">
        <authorList>
            <person name="Hyden B.L."/>
            <person name="Feng K."/>
            <person name="Yates T."/>
            <person name="Jawdy S."/>
            <person name="Smart L.B."/>
            <person name="Muchero W."/>
        </authorList>
    </citation>
    <scope>NUCLEOTIDE SEQUENCE</scope>
    <source>
        <tissue evidence="2">Shoot tip</tissue>
    </source>
</reference>
<feature type="transmembrane region" description="Helical" evidence="1">
    <location>
        <begin position="44"/>
        <end position="64"/>
    </location>
</feature>
<sequence length="138" mass="15451">MGIIYLFLSSSFIFFSHLRFLYASNISGICSISLAVFARLSAAILSHLCPFHLGSHFFPLWIIWPVFPREKDFLAKSCASATTDVEWCPGPKIPVTPHAFGELILVLCQLLFPWILVLCNCLCHSFHSFACHSSAPMD</sequence>
<protein>
    <submittedName>
        <fullName evidence="2">Uncharacterized protein</fullName>
    </submittedName>
</protein>
<evidence type="ECO:0000313" key="3">
    <source>
        <dbReference type="Proteomes" id="UP001141253"/>
    </source>
</evidence>
<name>A0ABQ9AKV8_9ROSI</name>
<keyword evidence="1" id="KW-0812">Transmembrane</keyword>
<reference evidence="2" key="2">
    <citation type="journal article" date="2023" name="Int. J. Mol. Sci.">
        <title>De Novo Assembly and Annotation of 11 Diverse Shrub Willow (Salix) Genomes Reveals Novel Gene Organization in Sex-Linked Regions.</title>
        <authorList>
            <person name="Hyden B."/>
            <person name="Feng K."/>
            <person name="Yates T.B."/>
            <person name="Jawdy S."/>
            <person name="Cereghino C."/>
            <person name="Smart L.B."/>
            <person name="Muchero W."/>
        </authorList>
    </citation>
    <scope>NUCLEOTIDE SEQUENCE</scope>
    <source>
        <tissue evidence="2">Shoot tip</tissue>
    </source>
</reference>
<keyword evidence="3" id="KW-1185">Reference proteome</keyword>
<proteinExistence type="predicted"/>
<evidence type="ECO:0000313" key="2">
    <source>
        <dbReference type="EMBL" id="KAJ6340650.1"/>
    </source>
</evidence>
<accession>A0ABQ9AKV8</accession>
<organism evidence="2 3">
    <name type="scientific">Salix suchowensis</name>
    <dbReference type="NCBI Taxonomy" id="1278906"/>
    <lineage>
        <taxon>Eukaryota</taxon>
        <taxon>Viridiplantae</taxon>
        <taxon>Streptophyta</taxon>
        <taxon>Embryophyta</taxon>
        <taxon>Tracheophyta</taxon>
        <taxon>Spermatophyta</taxon>
        <taxon>Magnoliopsida</taxon>
        <taxon>eudicotyledons</taxon>
        <taxon>Gunneridae</taxon>
        <taxon>Pentapetalae</taxon>
        <taxon>rosids</taxon>
        <taxon>fabids</taxon>
        <taxon>Malpighiales</taxon>
        <taxon>Salicaceae</taxon>
        <taxon>Saliceae</taxon>
        <taxon>Salix</taxon>
    </lineage>
</organism>
<feature type="transmembrane region" description="Helical" evidence="1">
    <location>
        <begin position="103"/>
        <end position="123"/>
    </location>
</feature>
<comment type="caution">
    <text evidence="2">The sequence shown here is derived from an EMBL/GenBank/DDBJ whole genome shotgun (WGS) entry which is preliminary data.</text>
</comment>
<dbReference type="EMBL" id="JAPFFI010000020">
    <property type="protein sequence ID" value="KAJ6340650.1"/>
    <property type="molecule type" value="Genomic_DNA"/>
</dbReference>
<gene>
    <name evidence="2" type="ORF">OIU77_008418</name>
</gene>
<evidence type="ECO:0000256" key="1">
    <source>
        <dbReference type="SAM" id="Phobius"/>
    </source>
</evidence>
<feature type="non-terminal residue" evidence="2">
    <location>
        <position position="138"/>
    </location>
</feature>
<keyword evidence="1" id="KW-0472">Membrane</keyword>